<proteinExistence type="predicted"/>
<dbReference type="InterPro" id="IPR019343">
    <property type="entry name" value="PPP1R21_N"/>
</dbReference>
<feature type="compositionally biased region" description="Polar residues" evidence="2">
    <location>
        <begin position="228"/>
        <end position="238"/>
    </location>
</feature>
<protein>
    <recommendedName>
        <fullName evidence="3">Protein phosphatase 1 regulatory subunit 21 N-terminal domain-containing protein</fullName>
    </recommendedName>
</protein>
<evidence type="ECO:0000256" key="1">
    <source>
        <dbReference type="SAM" id="Coils"/>
    </source>
</evidence>
<dbReference type="Pfam" id="PF24554">
    <property type="entry name" value="DUF7603"/>
    <property type="match status" value="1"/>
</dbReference>
<evidence type="ECO:0000256" key="2">
    <source>
        <dbReference type="SAM" id="MobiDB-lite"/>
    </source>
</evidence>
<dbReference type="EMBL" id="MU864353">
    <property type="protein sequence ID" value="KAK4192824.1"/>
    <property type="molecule type" value="Genomic_DNA"/>
</dbReference>
<dbReference type="PANTHER" id="PTHR43941:SF1">
    <property type="entry name" value="STRUCTURAL MAINTENANCE OF CHROMOSOMES PROTEIN 2"/>
    <property type="match status" value="1"/>
</dbReference>
<feature type="region of interest" description="Disordered" evidence="2">
    <location>
        <begin position="1"/>
        <end position="42"/>
    </location>
</feature>
<feature type="compositionally biased region" description="Low complexity" evidence="2">
    <location>
        <begin position="174"/>
        <end position="185"/>
    </location>
</feature>
<feature type="compositionally biased region" description="Basic and acidic residues" evidence="2">
    <location>
        <begin position="8"/>
        <end position="22"/>
    </location>
</feature>
<evidence type="ECO:0000313" key="5">
    <source>
        <dbReference type="Proteomes" id="UP001302126"/>
    </source>
</evidence>
<feature type="domain" description="Protein phosphatase 1 regulatory subunit 21 N-terminal" evidence="3">
    <location>
        <begin position="656"/>
        <end position="761"/>
    </location>
</feature>
<sequence length="1215" mass="136089">MYTTMAALDHHPTTEGDHDHSHHTNVISDTTSASPEVAAGPLSPCPGPLSLGPLQETSDQTDFFPELLNSFPELPQLPKQRQQRPLPSPRAARSLSLAQISGPIKRKPLSATASPLATRYSSPRFPDVDFQDLARPEHRFARSVSLDSPTLYEFPSQSNIAASSSLRAVEWPESPRSSQLSSPASERFLQPTAPAPAAEDVRLRNIVESNPAASQTPHTLEEQRESLSAETASVTSQDSDYSHFEFAHLYSPEPEAEPEDQRTTVINTNNKTMSFMSRKSPPPHLNLGSPVDKEVQDTPFTASIDSSNLNKPLPKSPASSKLGVFFGWAATPSPSHSSVTEFSDDRGYSPLPSPSSFKQETTGTDAYDTPISAKSTTYANDSAPSPALHYCESYLQTPKEITRENNSSRNSTASLVEIEEMEDELKAISAELAASIRREMDLEDLVDRMQEQVNNPQAPGKRSSDYFSDSGYSSARFSEYDHAKEEVSQIQRRSEQEKAQLRLELTTKLQEERSMRRTLDLQIQELQQRASEVDVAQFDNSEASNRIKELETMCEDLTRRLSEEKEVKNNFEDLLTALKGELQTAANERDNLRDEIVPQLRLRVEGLEAEAAENAKLAYDTSKMQQELESLRTQNADISNLQQELDVLRSQNADTSKLQHELETLRAQTVDTSSLQEELDFLRSQNADTSKLQQELDSLRSQNAELKQTGTRMSMALSRSASVTGGSYNKKGSRPASLARSNSTRPPVANNEPREVLAERLKDVEAQRDALHSALRSLLERQEHQNRENDKRIKQLEMERDRLLSASPKKAGYEREVSNLREEINVLRRRAEEAIEQRWQVEKGLGGLKMDLDRAVEEIAMLRSLLQENDILIPESLARSSGSHDSPVTSASLEKAYKDLQAAYTEALERIKTLEESTNSDERLQLAIQRLEQSLSTAISDRDIARSEADSYRTQFESMQATEKQHFDLERDLAAQLQDSARRVEELAQQVRSQLDANSMLRSRLATTIARGEAEQRLSTERIAGLQSRLRALEEQVIHAQTGAEERVARHEEELAMLKEAHSIQLHRLRDASGGLRSPRHFPSKSPLSPMFTMKTATMTRSPRMSSPLLSPYFAGSGIRRSVTTPLDGGANSMAEQVETLKGRVAELEGALASADSEMQEVVGRMNTAQIEVMSLQEEREQAVRETRKLQRLIEQEKMRVFEERFRALSTEVRS</sequence>
<feature type="compositionally biased region" description="Polar residues" evidence="2">
    <location>
        <begin position="207"/>
        <end position="218"/>
    </location>
</feature>
<dbReference type="GO" id="GO:0000785">
    <property type="term" value="C:chromatin"/>
    <property type="evidence" value="ECO:0007669"/>
    <property type="project" value="TreeGrafter"/>
</dbReference>
<feature type="coiled-coil region" evidence="1">
    <location>
        <begin position="480"/>
        <end position="595"/>
    </location>
</feature>
<reference evidence="4" key="2">
    <citation type="submission" date="2023-05" db="EMBL/GenBank/DDBJ databases">
        <authorList>
            <consortium name="Lawrence Berkeley National Laboratory"/>
            <person name="Steindorff A."/>
            <person name="Hensen N."/>
            <person name="Bonometti L."/>
            <person name="Westerberg I."/>
            <person name="Brannstrom I.O."/>
            <person name="Guillou S."/>
            <person name="Cros-Aarteil S."/>
            <person name="Calhoun S."/>
            <person name="Haridas S."/>
            <person name="Kuo A."/>
            <person name="Mondo S."/>
            <person name="Pangilinan J."/>
            <person name="Riley R."/>
            <person name="Labutti K."/>
            <person name="Andreopoulos B."/>
            <person name="Lipzen A."/>
            <person name="Chen C."/>
            <person name="Yanf M."/>
            <person name="Daum C."/>
            <person name="Ng V."/>
            <person name="Clum A."/>
            <person name="Ohm R."/>
            <person name="Martin F."/>
            <person name="Silar P."/>
            <person name="Natvig D."/>
            <person name="Lalanne C."/>
            <person name="Gautier V."/>
            <person name="Ament-Velasquez S.L."/>
            <person name="Kruys A."/>
            <person name="Hutchinson M.I."/>
            <person name="Powell A.J."/>
            <person name="Barry K."/>
            <person name="Miller A.N."/>
            <person name="Grigoriev I.V."/>
            <person name="Debuchy R."/>
            <person name="Gladieux P."/>
            <person name="Thoren M.H."/>
            <person name="Johannesson H."/>
        </authorList>
    </citation>
    <scope>NUCLEOTIDE SEQUENCE</scope>
    <source>
        <strain evidence="4">PSN309</strain>
    </source>
</reference>
<gene>
    <name evidence="4" type="ORF">QBC35DRAFT_511685</name>
</gene>
<keyword evidence="5" id="KW-1185">Reference proteome</keyword>
<accession>A0AAN6X2U7</accession>
<dbReference type="AlphaFoldDB" id="A0AAN6X2U7"/>
<feature type="coiled-coil region" evidence="1">
    <location>
        <begin position="890"/>
        <end position="934"/>
    </location>
</feature>
<name>A0AAN6X2U7_9PEZI</name>
<dbReference type="GO" id="GO:0003682">
    <property type="term" value="F:chromatin binding"/>
    <property type="evidence" value="ECO:0007669"/>
    <property type="project" value="TreeGrafter"/>
</dbReference>
<evidence type="ECO:0000259" key="3">
    <source>
        <dbReference type="SMART" id="SM01254"/>
    </source>
</evidence>
<comment type="caution">
    <text evidence="4">The sequence shown here is derived from an EMBL/GenBank/DDBJ whole genome shotgun (WGS) entry which is preliminary data.</text>
</comment>
<feature type="compositionally biased region" description="Polar residues" evidence="2">
    <location>
        <begin position="24"/>
        <end position="34"/>
    </location>
</feature>
<dbReference type="SMART" id="SM01254">
    <property type="entry name" value="KLRAQ"/>
    <property type="match status" value="1"/>
</dbReference>
<feature type="coiled-coil region" evidence="1">
    <location>
        <begin position="1131"/>
        <end position="1200"/>
    </location>
</feature>
<feature type="compositionally biased region" description="Polar residues" evidence="2">
    <location>
        <begin position="706"/>
        <end position="727"/>
    </location>
</feature>
<feature type="region of interest" description="Disordered" evidence="2">
    <location>
        <begin position="336"/>
        <end position="369"/>
    </location>
</feature>
<feature type="compositionally biased region" description="Polar residues" evidence="2">
    <location>
        <begin position="354"/>
        <end position="364"/>
    </location>
</feature>
<evidence type="ECO:0000313" key="4">
    <source>
        <dbReference type="EMBL" id="KAK4192824.1"/>
    </source>
</evidence>
<feature type="region of interest" description="Disordered" evidence="2">
    <location>
        <begin position="174"/>
        <end position="238"/>
    </location>
</feature>
<dbReference type="Proteomes" id="UP001302126">
    <property type="component" value="Unassembled WGS sequence"/>
</dbReference>
<dbReference type="GO" id="GO:0007076">
    <property type="term" value="P:mitotic chromosome condensation"/>
    <property type="evidence" value="ECO:0007669"/>
    <property type="project" value="TreeGrafter"/>
</dbReference>
<feature type="coiled-coil region" evidence="1">
    <location>
        <begin position="970"/>
        <end position="1061"/>
    </location>
</feature>
<dbReference type="InterPro" id="IPR056023">
    <property type="entry name" value="DUF7603"/>
</dbReference>
<feature type="region of interest" description="Disordered" evidence="2">
    <location>
        <begin position="706"/>
        <end position="755"/>
    </location>
</feature>
<dbReference type="PANTHER" id="PTHR43941">
    <property type="entry name" value="STRUCTURAL MAINTENANCE OF CHROMOSOMES PROTEIN 2"/>
    <property type="match status" value="1"/>
</dbReference>
<organism evidence="4 5">
    <name type="scientific">Podospora australis</name>
    <dbReference type="NCBI Taxonomy" id="1536484"/>
    <lineage>
        <taxon>Eukaryota</taxon>
        <taxon>Fungi</taxon>
        <taxon>Dikarya</taxon>
        <taxon>Ascomycota</taxon>
        <taxon>Pezizomycotina</taxon>
        <taxon>Sordariomycetes</taxon>
        <taxon>Sordariomycetidae</taxon>
        <taxon>Sordariales</taxon>
        <taxon>Podosporaceae</taxon>
        <taxon>Podospora</taxon>
    </lineage>
</organism>
<reference evidence="4" key="1">
    <citation type="journal article" date="2023" name="Mol. Phylogenet. Evol.">
        <title>Genome-scale phylogeny and comparative genomics of the fungal order Sordariales.</title>
        <authorList>
            <person name="Hensen N."/>
            <person name="Bonometti L."/>
            <person name="Westerberg I."/>
            <person name="Brannstrom I.O."/>
            <person name="Guillou S."/>
            <person name="Cros-Aarteil S."/>
            <person name="Calhoun S."/>
            <person name="Haridas S."/>
            <person name="Kuo A."/>
            <person name="Mondo S."/>
            <person name="Pangilinan J."/>
            <person name="Riley R."/>
            <person name="LaButti K."/>
            <person name="Andreopoulos B."/>
            <person name="Lipzen A."/>
            <person name="Chen C."/>
            <person name="Yan M."/>
            <person name="Daum C."/>
            <person name="Ng V."/>
            <person name="Clum A."/>
            <person name="Steindorff A."/>
            <person name="Ohm R.A."/>
            <person name="Martin F."/>
            <person name="Silar P."/>
            <person name="Natvig D.O."/>
            <person name="Lalanne C."/>
            <person name="Gautier V."/>
            <person name="Ament-Velasquez S.L."/>
            <person name="Kruys A."/>
            <person name="Hutchinson M.I."/>
            <person name="Powell A.J."/>
            <person name="Barry K."/>
            <person name="Miller A.N."/>
            <person name="Grigoriev I.V."/>
            <person name="Debuchy R."/>
            <person name="Gladieux P."/>
            <person name="Hiltunen Thoren M."/>
            <person name="Johannesson H."/>
        </authorList>
    </citation>
    <scope>NUCLEOTIDE SEQUENCE</scope>
    <source>
        <strain evidence="4">PSN309</strain>
    </source>
</reference>
<dbReference type="GO" id="GO:0000793">
    <property type="term" value="C:condensed chromosome"/>
    <property type="evidence" value="ECO:0007669"/>
    <property type="project" value="TreeGrafter"/>
</dbReference>
<keyword evidence="1" id="KW-0175">Coiled coil</keyword>
<dbReference type="GO" id="GO:0000796">
    <property type="term" value="C:condensin complex"/>
    <property type="evidence" value="ECO:0007669"/>
    <property type="project" value="TreeGrafter"/>
</dbReference>